<keyword evidence="1" id="KW-0812">Transmembrane</keyword>
<comment type="caution">
    <text evidence="2">The sequence shown here is derived from an EMBL/GenBank/DDBJ whole genome shotgun (WGS) entry which is preliminary data.</text>
</comment>
<feature type="transmembrane region" description="Helical" evidence="1">
    <location>
        <begin position="41"/>
        <end position="61"/>
    </location>
</feature>
<name>U5DGW4_9CHRO</name>
<keyword evidence="3" id="KW-1185">Reference proteome</keyword>
<keyword evidence="1" id="KW-1133">Transmembrane helix</keyword>
<reference evidence="2 3" key="1">
    <citation type="submission" date="2013-05" db="EMBL/GenBank/DDBJ databases">
        <title>Draft genome sequence of Rubidibacter lacunae KORDI 51-2.</title>
        <authorList>
            <person name="Choi D.H."/>
            <person name="Noh J.H."/>
            <person name="Kwon K.-K."/>
            <person name="Lee J.-H."/>
            <person name="Ryu J.-Y."/>
        </authorList>
    </citation>
    <scope>NUCLEOTIDE SEQUENCE [LARGE SCALE GENOMIC DNA]</scope>
    <source>
        <strain evidence="2 3">KORDI 51-2</strain>
    </source>
</reference>
<evidence type="ECO:0000313" key="3">
    <source>
        <dbReference type="Proteomes" id="UP000016960"/>
    </source>
</evidence>
<proteinExistence type="predicted"/>
<sequence length="62" mass="6999">MLYARGGDLQVVVDQTTGLAMILYNIFKVNQLRTLLQKYQFTMGPFLAIVFFLNALTSQVLA</sequence>
<evidence type="ECO:0000313" key="2">
    <source>
        <dbReference type="EMBL" id="ERN40841.1"/>
    </source>
</evidence>
<accession>U5DGW4</accession>
<dbReference type="InParanoid" id="U5DGW4"/>
<keyword evidence="1" id="KW-0472">Membrane</keyword>
<gene>
    <name evidence="2" type="ORF">KR51_00026260</name>
</gene>
<protein>
    <submittedName>
        <fullName evidence="2">Uncharacterized protein</fullName>
    </submittedName>
</protein>
<organism evidence="2 3">
    <name type="scientific">Rubidibacter lacunae KORDI 51-2</name>
    <dbReference type="NCBI Taxonomy" id="582515"/>
    <lineage>
        <taxon>Bacteria</taxon>
        <taxon>Bacillati</taxon>
        <taxon>Cyanobacteriota</taxon>
        <taxon>Cyanophyceae</taxon>
        <taxon>Oscillatoriophycideae</taxon>
        <taxon>Chroococcales</taxon>
        <taxon>Aphanothecaceae</taxon>
        <taxon>Rubidibacter</taxon>
    </lineage>
</organism>
<dbReference type="EMBL" id="ASSJ01000068">
    <property type="protein sequence ID" value="ERN40841.1"/>
    <property type="molecule type" value="Genomic_DNA"/>
</dbReference>
<evidence type="ECO:0000256" key="1">
    <source>
        <dbReference type="SAM" id="Phobius"/>
    </source>
</evidence>
<dbReference type="AlphaFoldDB" id="U5DGW4"/>
<dbReference type="Proteomes" id="UP000016960">
    <property type="component" value="Unassembled WGS sequence"/>
</dbReference>